<comment type="similarity">
    <text evidence="2">Belongs to the TrkH potassium transport family.</text>
</comment>
<feature type="transmembrane region" description="Helical" evidence="13">
    <location>
        <begin position="390"/>
        <end position="414"/>
    </location>
</feature>
<evidence type="ECO:0000256" key="12">
    <source>
        <dbReference type="PIRSR" id="PIRSR006247-1"/>
    </source>
</evidence>
<feature type="transmembrane region" description="Helical" evidence="13">
    <location>
        <begin position="182"/>
        <end position="201"/>
    </location>
</feature>
<keyword evidence="9 13" id="KW-1133">Transmembrane helix</keyword>
<keyword evidence="6" id="KW-0633">Potassium transport</keyword>
<feature type="binding site" evidence="12">
    <location>
        <position position="111"/>
    </location>
    <ligand>
        <name>K(+)</name>
        <dbReference type="ChEBI" id="CHEBI:29103"/>
    </ligand>
</feature>
<feature type="binding site" evidence="12">
    <location>
        <position position="434"/>
    </location>
    <ligand>
        <name>K(+)</name>
        <dbReference type="ChEBI" id="CHEBI:29103"/>
    </ligand>
</feature>
<feature type="transmembrane region" description="Helical" evidence="13">
    <location>
        <begin position="235"/>
        <end position="254"/>
    </location>
</feature>
<evidence type="ECO:0000256" key="8">
    <source>
        <dbReference type="ARBA" id="ARBA00022958"/>
    </source>
</evidence>
<keyword evidence="8 12" id="KW-0630">Potassium</keyword>
<keyword evidence="10" id="KW-0406">Ion transport</keyword>
<name>A0A0T5XDE2_9BACT</name>
<evidence type="ECO:0000256" key="4">
    <source>
        <dbReference type="ARBA" id="ARBA00022475"/>
    </source>
</evidence>
<gene>
    <name evidence="14" type="ORF">HMPREF1705_03649</name>
</gene>
<feature type="binding site" evidence="12">
    <location>
        <position position="112"/>
    </location>
    <ligand>
        <name>K(+)</name>
        <dbReference type="ChEBI" id="CHEBI:29103"/>
    </ligand>
</feature>
<dbReference type="RefSeq" id="WP_009200944.1">
    <property type="nucleotide sequence ID" value="NZ_ACJX03000001.1"/>
</dbReference>
<dbReference type="PIRSF" id="PIRSF006247">
    <property type="entry name" value="TrkH"/>
    <property type="match status" value="1"/>
</dbReference>
<evidence type="ECO:0000313" key="15">
    <source>
        <dbReference type="Proteomes" id="UP000005273"/>
    </source>
</evidence>
<feature type="binding site" evidence="12">
    <location>
        <position position="317"/>
    </location>
    <ligand>
        <name>K(+)</name>
        <dbReference type="ChEBI" id="CHEBI:29103"/>
    </ligand>
</feature>
<feature type="binding site" evidence="12">
    <location>
        <position position="220"/>
    </location>
    <ligand>
        <name>K(+)</name>
        <dbReference type="ChEBI" id="CHEBI:29103"/>
    </ligand>
</feature>
<dbReference type="Pfam" id="PF02386">
    <property type="entry name" value="TrkH"/>
    <property type="match status" value="1"/>
</dbReference>
<evidence type="ECO:0000256" key="13">
    <source>
        <dbReference type="SAM" id="Phobius"/>
    </source>
</evidence>
<dbReference type="AlphaFoldDB" id="A0A0T5XDE2"/>
<protein>
    <submittedName>
        <fullName evidence="14">Potassium uptake protein, TrkH family</fullName>
    </submittedName>
</protein>
<dbReference type="STRING" id="592015.HMPREF1705_03649"/>
<evidence type="ECO:0000256" key="6">
    <source>
        <dbReference type="ARBA" id="ARBA00022538"/>
    </source>
</evidence>
<feature type="transmembrane region" description="Helical" evidence="13">
    <location>
        <begin position="335"/>
        <end position="353"/>
    </location>
</feature>
<keyword evidence="5" id="KW-0997">Cell inner membrane</keyword>
<accession>A0A0T5XDE2</accession>
<dbReference type="OrthoDB" id="9810952at2"/>
<evidence type="ECO:0000256" key="5">
    <source>
        <dbReference type="ARBA" id="ARBA00022519"/>
    </source>
</evidence>
<feature type="transmembrane region" description="Helical" evidence="13">
    <location>
        <begin position="36"/>
        <end position="58"/>
    </location>
</feature>
<keyword evidence="12" id="KW-0479">Metal-binding</keyword>
<comment type="subcellular location">
    <subcellularLocation>
        <location evidence="1">Cell inner membrane</location>
        <topology evidence="1">Multi-pass membrane protein</topology>
    </subcellularLocation>
</comment>
<feature type="binding site" evidence="12">
    <location>
        <position position="318"/>
    </location>
    <ligand>
        <name>K(+)</name>
        <dbReference type="ChEBI" id="CHEBI:29103"/>
    </ligand>
</feature>
<feature type="transmembrane region" description="Helical" evidence="13">
    <location>
        <begin position="9"/>
        <end position="30"/>
    </location>
</feature>
<evidence type="ECO:0000256" key="3">
    <source>
        <dbReference type="ARBA" id="ARBA00022448"/>
    </source>
</evidence>
<evidence type="ECO:0000256" key="11">
    <source>
        <dbReference type="ARBA" id="ARBA00023136"/>
    </source>
</evidence>
<keyword evidence="11 13" id="KW-0472">Membrane</keyword>
<feature type="transmembrane region" description="Helical" evidence="13">
    <location>
        <begin position="421"/>
        <end position="437"/>
    </location>
</feature>
<dbReference type="GO" id="GO:0005886">
    <property type="term" value="C:plasma membrane"/>
    <property type="evidence" value="ECO:0007669"/>
    <property type="project" value="UniProtKB-SubCell"/>
</dbReference>
<feature type="transmembrane region" description="Helical" evidence="13">
    <location>
        <begin position="70"/>
        <end position="91"/>
    </location>
</feature>
<organism evidence="14 15">
    <name type="scientific">Acetomicrobium hydrogeniformans ATCC BAA-1850</name>
    <dbReference type="NCBI Taxonomy" id="592015"/>
    <lineage>
        <taxon>Bacteria</taxon>
        <taxon>Thermotogati</taxon>
        <taxon>Synergistota</taxon>
        <taxon>Synergistia</taxon>
        <taxon>Synergistales</taxon>
        <taxon>Acetomicrobiaceae</taxon>
        <taxon>Acetomicrobium</taxon>
    </lineage>
</organism>
<dbReference type="InterPro" id="IPR003445">
    <property type="entry name" value="Cat_transpt"/>
</dbReference>
<feature type="transmembrane region" description="Helical" evidence="13">
    <location>
        <begin position="275"/>
        <end position="292"/>
    </location>
</feature>
<keyword evidence="15" id="KW-1185">Reference proteome</keyword>
<dbReference type="Proteomes" id="UP000005273">
    <property type="component" value="Unassembled WGS sequence"/>
</dbReference>
<dbReference type="eggNOG" id="COG0168">
    <property type="taxonomic scope" value="Bacteria"/>
</dbReference>
<comment type="caution">
    <text evidence="14">The sequence shown here is derived from an EMBL/GenBank/DDBJ whole genome shotgun (WGS) entry which is preliminary data.</text>
</comment>
<feature type="transmembrane region" description="Helical" evidence="13">
    <location>
        <begin position="133"/>
        <end position="153"/>
    </location>
</feature>
<dbReference type="EMBL" id="ACJX03000001">
    <property type="protein sequence ID" value="KRT36368.1"/>
    <property type="molecule type" value="Genomic_DNA"/>
</dbReference>
<reference evidence="15" key="1">
    <citation type="submission" date="2012-09" db="EMBL/GenBank/DDBJ databases">
        <authorList>
            <person name="Weinstock G."/>
            <person name="Sodergren E."/>
            <person name="Clifton S."/>
            <person name="Fulton L."/>
            <person name="Fulton B."/>
            <person name="Courtney L."/>
            <person name="Fronick C."/>
            <person name="Harrison M."/>
            <person name="Strong C."/>
            <person name="Farmer C."/>
            <person name="Delehaunty K."/>
            <person name="Markovic C."/>
            <person name="Hall O."/>
            <person name="Minx P."/>
            <person name="Tomlinson C."/>
            <person name="Mitreva M."/>
            <person name="Nelson J."/>
            <person name="Hou S."/>
            <person name="Wollam A."/>
            <person name="Pepin K.H."/>
            <person name="Johnson M."/>
            <person name="Bhonagiri V."/>
            <person name="Nash W.E."/>
            <person name="Suruliraj S."/>
            <person name="Warren W."/>
            <person name="Chinwalla A."/>
            <person name="Mardis E.R."/>
            <person name="Wilson R.K."/>
        </authorList>
    </citation>
    <scope>NUCLEOTIDE SEQUENCE [LARGE SCALE GENOMIC DNA]</scope>
    <source>
        <strain evidence="15">OS1</strain>
    </source>
</reference>
<feature type="transmembrane region" description="Helical" evidence="13">
    <location>
        <begin position="457"/>
        <end position="478"/>
    </location>
</feature>
<evidence type="ECO:0000256" key="1">
    <source>
        <dbReference type="ARBA" id="ARBA00004429"/>
    </source>
</evidence>
<evidence type="ECO:0000256" key="9">
    <source>
        <dbReference type="ARBA" id="ARBA00022989"/>
    </source>
</evidence>
<evidence type="ECO:0000313" key="14">
    <source>
        <dbReference type="EMBL" id="KRT36368.1"/>
    </source>
</evidence>
<keyword evidence="3" id="KW-0813">Transport</keyword>
<dbReference type="GO" id="GO:0015379">
    <property type="term" value="F:potassium:chloride symporter activity"/>
    <property type="evidence" value="ECO:0007669"/>
    <property type="project" value="InterPro"/>
</dbReference>
<sequence length="484" mass="52953">MRFNIVAKILGLIVGVVSLFMLWPLAWAYLDNSSEVGPIFSSMIIGIAISVILLFAGSNSTSTDMRPREALAIVGLSWLSVSAIGALPFWLSGALPNYTDAFFEAVSGFTTTGSTVLTDIEANGRGILFWRSLTHWLGGMGIIVLGLAVLPFLGVGGRQLFRAEVPGPVPEKLTPRIHHTALLLWGVYLFLSALEAFLLYVGGLSPFEALTHTFGTMATGGFSPLNGSVGQYNSLYVDSVVTIFMFMAGANFALHYRLLARRDLNAWWRDDEFRFYLIVILGAIVTISLILFKNNIYDSVSKTIRYVSFQSISIMTTTGFVTADYEQWPVYAQSLLLILMLIGGCAGSTGGGMKVVRLMILLKHVGIELKTLIHPRAHYSMRLNGKTVEWGIVLSILAFLSLYVIVFVISFLLLTLLGVDLITAIAAVAATLGNIGPGLGNVGPMDNYADLAMPVKWILSFCMLFGRLELYPMMALFLPDTWKR</sequence>
<dbReference type="PANTHER" id="PTHR32024:SF2">
    <property type="entry name" value="TRK SYSTEM POTASSIUM UPTAKE PROTEIN TRKG-RELATED"/>
    <property type="match status" value="1"/>
</dbReference>
<keyword evidence="7 13" id="KW-0812">Transmembrane</keyword>
<proteinExistence type="inferred from homology"/>
<evidence type="ECO:0000256" key="7">
    <source>
        <dbReference type="ARBA" id="ARBA00022692"/>
    </source>
</evidence>
<keyword evidence="4" id="KW-1003">Cell membrane</keyword>
<dbReference type="InterPro" id="IPR004772">
    <property type="entry name" value="TrkH"/>
</dbReference>
<evidence type="ECO:0000256" key="2">
    <source>
        <dbReference type="ARBA" id="ARBA00009137"/>
    </source>
</evidence>
<dbReference type="GO" id="GO:0046872">
    <property type="term" value="F:metal ion binding"/>
    <property type="evidence" value="ECO:0007669"/>
    <property type="project" value="UniProtKB-KW"/>
</dbReference>
<dbReference type="PANTHER" id="PTHR32024">
    <property type="entry name" value="TRK SYSTEM POTASSIUM UPTAKE PROTEIN TRKG-RELATED"/>
    <property type="match status" value="1"/>
</dbReference>
<evidence type="ECO:0000256" key="10">
    <source>
        <dbReference type="ARBA" id="ARBA00023065"/>
    </source>
</evidence>